<dbReference type="GO" id="GO:0046872">
    <property type="term" value="F:metal ion binding"/>
    <property type="evidence" value="ECO:0007669"/>
    <property type="project" value="UniProtKB-UniRule"/>
</dbReference>
<evidence type="ECO:0000259" key="17">
    <source>
        <dbReference type="PROSITE" id="PS51695"/>
    </source>
</evidence>
<dbReference type="PANTHER" id="PTHR14218">
    <property type="entry name" value="PROTEASE S8 TRIPEPTIDYL PEPTIDASE I CLN2"/>
    <property type="match status" value="1"/>
</dbReference>
<evidence type="ECO:0000256" key="16">
    <source>
        <dbReference type="SAM" id="SignalP"/>
    </source>
</evidence>
<keyword evidence="6 15" id="KW-0645">Protease</keyword>
<feature type="active site" description="Charge relay system" evidence="15">
    <location>
        <position position="294"/>
    </location>
</feature>
<keyword evidence="14" id="KW-0325">Glycoprotein</keyword>
<feature type="binding site" evidence="15">
    <location>
        <position position="552"/>
    </location>
    <ligand>
        <name>Ca(2+)</name>
        <dbReference type="ChEBI" id="CHEBI:29108"/>
    </ligand>
</feature>
<dbReference type="AlphaFoldDB" id="A0A0D2J131"/>
<keyword evidence="12" id="KW-0843">Virulence</keyword>
<keyword evidence="10 15" id="KW-0720">Serine protease</keyword>
<comment type="catalytic activity">
    <reaction evidence="1">
        <text>Release of an N-terminal tripeptide from a polypeptide.</text>
        <dbReference type="EC" id="3.4.14.10"/>
    </reaction>
</comment>
<dbReference type="GO" id="GO:0008240">
    <property type="term" value="F:tripeptidyl-peptidase activity"/>
    <property type="evidence" value="ECO:0007669"/>
    <property type="project" value="UniProtKB-EC"/>
</dbReference>
<evidence type="ECO:0000313" key="19">
    <source>
        <dbReference type="Proteomes" id="UP000053411"/>
    </source>
</evidence>
<dbReference type="PANTHER" id="PTHR14218:SF10">
    <property type="entry name" value="PEPTIDASE S53 DOMAIN-CONTAINING PROTEIN"/>
    <property type="match status" value="1"/>
</dbReference>
<proteinExistence type="predicted"/>
<keyword evidence="5" id="KW-0964">Secreted</keyword>
<evidence type="ECO:0000256" key="14">
    <source>
        <dbReference type="ARBA" id="ARBA00023180"/>
    </source>
</evidence>
<dbReference type="InterPro" id="IPR036852">
    <property type="entry name" value="Peptidase_S8/S53_dom_sf"/>
</dbReference>
<keyword evidence="13" id="KW-0865">Zymogen</keyword>
<dbReference type="VEuPathDB" id="FungiDB:Z520_01554"/>
<dbReference type="InterPro" id="IPR030400">
    <property type="entry name" value="Sedolisin_dom"/>
</dbReference>
<evidence type="ECO:0000256" key="4">
    <source>
        <dbReference type="ARBA" id="ARBA00012462"/>
    </source>
</evidence>
<evidence type="ECO:0000256" key="6">
    <source>
        <dbReference type="ARBA" id="ARBA00022670"/>
    </source>
</evidence>
<evidence type="ECO:0000256" key="2">
    <source>
        <dbReference type="ARBA" id="ARBA00002451"/>
    </source>
</evidence>
<keyword evidence="7 15" id="KW-0479">Metal-binding</keyword>
<organism evidence="18 19">
    <name type="scientific">Fonsecaea multimorphosa CBS 102226</name>
    <dbReference type="NCBI Taxonomy" id="1442371"/>
    <lineage>
        <taxon>Eukaryota</taxon>
        <taxon>Fungi</taxon>
        <taxon>Dikarya</taxon>
        <taxon>Ascomycota</taxon>
        <taxon>Pezizomycotina</taxon>
        <taxon>Eurotiomycetes</taxon>
        <taxon>Chaetothyriomycetidae</taxon>
        <taxon>Chaetothyriales</taxon>
        <taxon>Herpotrichiellaceae</taxon>
        <taxon>Fonsecaea</taxon>
    </lineage>
</organism>
<evidence type="ECO:0000256" key="8">
    <source>
        <dbReference type="ARBA" id="ARBA00022729"/>
    </source>
</evidence>
<feature type="domain" description="Peptidase S53" evidence="17">
    <location>
        <begin position="218"/>
        <end position="606"/>
    </location>
</feature>
<sequence>MIAFILTLILCAWAVSSTALPDGSTTVLGMLPGVPEGWTQGKKPSPKGIIKLRLAMDQPAMSDIHQHLLDISTPDHPLYGRHLEKHELDYLLRPAGDVTAAIVDWLEGEGILAGNITYQGSWFTFDASISQAESLLSTEFHEYHNGDTTLIRTLQYSVPTRLRSLITTIQPTTRFGQPRAQARLMLESRDSPDPGLISPIDGNPQLLTTYNATFCNSTITPECIRGIYGMSNFQANPKGKTKLGVSGFIEEGVYFDDLADFLKLTGAGNQADDFSIVPINGGVSDQQGVNKTAEGNLDVQYAVALARGTPVVYYSTAGRAPMLADLDQPTPSQNGSNEPYLDQLHYLLSLNNSDLPDVLTTSYAEDEQTVPFDWATEVCLAFSFLGLRGVSVIFASGDTGVGSACQSNDGQKITRFTPNFPATCPYVTAVGGTYALNPEIAAAFSSGGFSNYFAAPSYQVNTTEAYLGRLGDKNKGYYNASGRGYPDVAAQSVRYLIENQDHPEFVYGTSCAAPTFAAIISNLNNQRLAQGKSTLGFLNPWLYSQGYQAFNDITLGHSRGCSGQDIYTGQPTPKIVNASCDAAPGWDPVTGWGTPDFQKLSSVVAS</sequence>
<keyword evidence="19" id="KW-1185">Reference proteome</keyword>
<feature type="binding site" evidence="15">
    <location>
        <position position="553"/>
    </location>
    <ligand>
        <name>Ca(2+)</name>
        <dbReference type="ChEBI" id="CHEBI:29108"/>
    </ligand>
</feature>
<comment type="cofactor">
    <cofactor evidence="15">
        <name>Ca(2+)</name>
        <dbReference type="ChEBI" id="CHEBI:29108"/>
    </cofactor>
    <text evidence="15">Binds 1 Ca(2+) ion per subunit.</text>
</comment>
<name>A0A0D2J131_9EURO</name>
<keyword evidence="8 16" id="KW-0732">Signal</keyword>
<dbReference type="GO" id="GO:0006508">
    <property type="term" value="P:proteolysis"/>
    <property type="evidence" value="ECO:0007669"/>
    <property type="project" value="UniProtKB-KW"/>
</dbReference>
<dbReference type="CDD" id="cd04056">
    <property type="entry name" value="Peptidases_S53"/>
    <property type="match status" value="1"/>
</dbReference>
<evidence type="ECO:0000256" key="3">
    <source>
        <dbReference type="ARBA" id="ARBA00004239"/>
    </source>
</evidence>
<dbReference type="FunFam" id="3.40.50.200:FF:000015">
    <property type="entry name" value="Tripeptidyl peptidase A"/>
    <property type="match status" value="1"/>
</dbReference>
<dbReference type="PROSITE" id="PS51695">
    <property type="entry name" value="SEDOLISIN"/>
    <property type="match status" value="1"/>
</dbReference>
<feature type="binding site" evidence="15">
    <location>
        <position position="585"/>
    </location>
    <ligand>
        <name>Ca(2+)</name>
        <dbReference type="ChEBI" id="CHEBI:29108"/>
    </ligand>
</feature>
<feature type="active site" description="Charge relay system" evidence="15">
    <location>
        <position position="510"/>
    </location>
</feature>
<gene>
    <name evidence="18" type="ORF">Z520_01554</name>
</gene>
<evidence type="ECO:0000256" key="15">
    <source>
        <dbReference type="PROSITE-ProRule" id="PRU01032"/>
    </source>
</evidence>
<evidence type="ECO:0000256" key="12">
    <source>
        <dbReference type="ARBA" id="ARBA00023026"/>
    </source>
</evidence>
<evidence type="ECO:0000256" key="1">
    <source>
        <dbReference type="ARBA" id="ARBA00001910"/>
    </source>
</evidence>
<dbReference type="RefSeq" id="XP_016637209.1">
    <property type="nucleotide sequence ID" value="XM_016772070.1"/>
</dbReference>
<evidence type="ECO:0000256" key="5">
    <source>
        <dbReference type="ARBA" id="ARBA00022525"/>
    </source>
</evidence>
<evidence type="ECO:0000256" key="9">
    <source>
        <dbReference type="ARBA" id="ARBA00022801"/>
    </source>
</evidence>
<dbReference type="SMART" id="SM00944">
    <property type="entry name" value="Pro-kuma_activ"/>
    <property type="match status" value="1"/>
</dbReference>
<evidence type="ECO:0000256" key="11">
    <source>
        <dbReference type="ARBA" id="ARBA00022837"/>
    </source>
</evidence>
<dbReference type="EC" id="3.4.14.10" evidence="4"/>
<dbReference type="GeneID" id="27707300"/>
<dbReference type="STRING" id="1442371.A0A0D2J131"/>
<accession>A0A0D2J131</accession>
<evidence type="ECO:0000256" key="13">
    <source>
        <dbReference type="ARBA" id="ARBA00023145"/>
    </source>
</evidence>
<dbReference type="EMBL" id="KN848063">
    <property type="protein sequence ID" value="KIY03087.1"/>
    <property type="molecule type" value="Genomic_DNA"/>
</dbReference>
<dbReference type="GO" id="GO:0005576">
    <property type="term" value="C:extracellular region"/>
    <property type="evidence" value="ECO:0007669"/>
    <property type="project" value="UniProtKB-SubCell"/>
</dbReference>
<dbReference type="SUPFAM" id="SSF52743">
    <property type="entry name" value="Subtilisin-like"/>
    <property type="match status" value="1"/>
</dbReference>
<dbReference type="GO" id="GO:0004252">
    <property type="term" value="F:serine-type endopeptidase activity"/>
    <property type="evidence" value="ECO:0007669"/>
    <property type="project" value="UniProtKB-UniRule"/>
</dbReference>
<dbReference type="OrthoDB" id="409122at2759"/>
<evidence type="ECO:0000256" key="7">
    <source>
        <dbReference type="ARBA" id="ARBA00022723"/>
    </source>
</evidence>
<feature type="binding site" evidence="15">
    <location>
        <position position="587"/>
    </location>
    <ligand>
        <name>Ca(2+)</name>
        <dbReference type="ChEBI" id="CHEBI:29108"/>
    </ligand>
</feature>
<dbReference type="InterPro" id="IPR015366">
    <property type="entry name" value="S53_propep"/>
</dbReference>
<evidence type="ECO:0000256" key="10">
    <source>
        <dbReference type="ARBA" id="ARBA00022825"/>
    </source>
</evidence>
<comment type="function">
    <text evidence="2">Secreted tripeptidyl-peptidase which degrades proteins at acidic pHs and is involved in virulence.</text>
</comment>
<feature type="active site" description="Charge relay system" evidence="15">
    <location>
        <position position="298"/>
    </location>
</feature>
<dbReference type="Pfam" id="PF09286">
    <property type="entry name" value="Pro-kuma_activ"/>
    <property type="match status" value="1"/>
</dbReference>
<dbReference type="Proteomes" id="UP000053411">
    <property type="component" value="Unassembled WGS sequence"/>
</dbReference>
<dbReference type="SUPFAM" id="SSF54897">
    <property type="entry name" value="Protease propeptides/inhibitors"/>
    <property type="match status" value="1"/>
</dbReference>
<protein>
    <recommendedName>
        <fullName evidence="4">tripeptidyl-peptidase II</fullName>
        <ecNumber evidence="4">3.4.14.10</ecNumber>
    </recommendedName>
</protein>
<dbReference type="CDD" id="cd11377">
    <property type="entry name" value="Pro-peptidase_S53"/>
    <property type="match status" value="1"/>
</dbReference>
<keyword evidence="9 15" id="KW-0378">Hydrolase</keyword>
<feature type="chain" id="PRO_5002244983" description="tripeptidyl-peptidase II" evidence="16">
    <location>
        <begin position="20"/>
        <end position="606"/>
    </location>
</feature>
<feature type="signal peptide" evidence="16">
    <location>
        <begin position="1"/>
        <end position="19"/>
    </location>
</feature>
<comment type="subcellular location">
    <subcellularLocation>
        <location evidence="3">Secreted</location>
        <location evidence="3">Extracellular space</location>
    </subcellularLocation>
</comment>
<keyword evidence="11 15" id="KW-0106">Calcium</keyword>
<dbReference type="Gene3D" id="3.40.50.200">
    <property type="entry name" value="Peptidase S8/S53 domain"/>
    <property type="match status" value="1"/>
</dbReference>
<reference evidence="18 19" key="1">
    <citation type="submission" date="2015-01" db="EMBL/GenBank/DDBJ databases">
        <title>The Genome Sequence of Fonsecaea multimorphosa CBS 102226.</title>
        <authorList>
            <consortium name="The Broad Institute Genomics Platform"/>
            <person name="Cuomo C."/>
            <person name="de Hoog S."/>
            <person name="Gorbushina A."/>
            <person name="Stielow B."/>
            <person name="Teixiera M."/>
            <person name="Abouelleil A."/>
            <person name="Chapman S.B."/>
            <person name="Priest M."/>
            <person name="Young S.K."/>
            <person name="Wortman J."/>
            <person name="Nusbaum C."/>
            <person name="Birren B."/>
        </authorList>
    </citation>
    <scope>NUCLEOTIDE SEQUENCE [LARGE SCALE GENOMIC DNA]</scope>
    <source>
        <strain evidence="18 19">CBS 102226</strain>
    </source>
</reference>
<dbReference type="InterPro" id="IPR050819">
    <property type="entry name" value="Tripeptidyl-peptidase_I"/>
</dbReference>
<evidence type="ECO:0000313" key="18">
    <source>
        <dbReference type="EMBL" id="KIY03087.1"/>
    </source>
</evidence>